<dbReference type="GeneID" id="113692595"/>
<dbReference type="Proteomes" id="UP001652660">
    <property type="component" value="Chromosome 1e"/>
</dbReference>
<evidence type="ECO:0000256" key="1">
    <source>
        <dbReference type="SAM" id="MobiDB-lite"/>
    </source>
</evidence>
<dbReference type="Gene3D" id="2.40.70.10">
    <property type="entry name" value="Acid Proteases"/>
    <property type="match status" value="1"/>
</dbReference>
<dbReference type="AlphaFoldDB" id="A0A6P6SLR6"/>
<accession>A0A6P6SLR6</accession>
<feature type="region of interest" description="Disordered" evidence="1">
    <location>
        <begin position="1"/>
        <end position="36"/>
    </location>
</feature>
<dbReference type="RefSeq" id="XP_027066824.1">
    <property type="nucleotide sequence ID" value="XM_027211023.1"/>
</dbReference>
<feature type="compositionally biased region" description="Polar residues" evidence="1">
    <location>
        <begin position="26"/>
        <end position="36"/>
    </location>
</feature>
<dbReference type="SUPFAM" id="SSF50630">
    <property type="entry name" value="Acid proteases"/>
    <property type="match status" value="1"/>
</dbReference>
<reference evidence="3" key="2">
    <citation type="submission" date="2025-08" db="UniProtKB">
        <authorList>
            <consortium name="RefSeq"/>
        </authorList>
    </citation>
    <scope>IDENTIFICATION</scope>
    <source>
        <tissue evidence="3">Leaves</tissue>
    </source>
</reference>
<dbReference type="CDD" id="cd00303">
    <property type="entry name" value="retropepsin_like"/>
    <property type="match status" value="1"/>
</dbReference>
<proteinExistence type="predicted"/>
<dbReference type="Pfam" id="PF08284">
    <property type="entry name" value="RVP_2"/>
    <property type="match status" value="1"/>
</dbReference>
<dbReference type="InterPro" id="IPR021109">
    <property type="entry name" value="Peptidase_aspartic_dom_sf"/>
</dbReference>
<name>A0A6P6SLR6_COFAR</name>
<sequence>MSPLLKCPIQNREENEGTHPKKLNPKQPTTSGNRSKVSARVFSLDHQRAPELSDIVEGTIPVFHRLAKLLIDPGATHSFVNPAFMCGIDVNPVKLPYVLEVRTPTRDQRLITDMVYKNCEIWVGERKLVVDLISLDLKGYGVILDMDWLAHYNTQLNCKTKVVEFSIPREATLRLDVRGRLVSSALISGI</sequence>
<evidence type="ECO:0000313" key="3">
    <source>
        <dbReference type="RefSeq" id="XP_027066824.1"/>
    </source>
</evidence>
<dbReference type="OrthoDB" id="1751327at2759"/>
<organism evidence="2 3">
    <name type="scientific">Coffea arabica</name>
    <name type="common">Arabian coffee</name>
    <dbReference type="NCBI Taxonomy" id="13443"/>
    <lineage>
        <taxon>Eukaryota</taxon>
        <taxon>Viridiplantae</taxon>
        <taxon>Streptophyta</taxon>
        <taxon>Embryophyta</taxon>
        <taxon>Tracheophyta</taxon>
        <taxon>Spermatophyta</taxon>
        <taxon>Magnoliopsida</taxon>
        <taxon>eudicotyledons</taxon>
        <taxon>Gunneridae</taxon>
        <taxon>Pentapetalae</taxon>
        <taxon>asterids</taxon>
        <taxon>lamiids</taxon>
        <taxon>Gentianales</taxon>
        <taxon>Rubiaceae</taxon>
        <taxon>Ixoroideae</taxon>
        <taxon>Gardenieae complex</taxon>
        <taxon>Bertiereae - Coffeeae clade</taxon>
        <taxon>Coffeeae</taxon>
        <taxon>Coffea</taxon>
    </lineage>
</organism>
<reference evidence="2" key="1">
    <citation type="journal article" date="2025" name="Foods">
        <title>Unveiling the Microbial Signatures of Arabica Coffee Cherries: Insights into Ripeness Specific Diversity, Functional Traits, and Implications for Quality and Safety.</title>
        <authorList>
            <consortium name="RefSeq"/>
            <person name="Tenea G.N."/>
            <person name="Cifuentes V."/>
            <person name="Reyes P."/>
            <person name="Cevallos-Vallejos M."/>
        </authorList>
    </citation>
    <scope>NUCLEOTIDE SEQUENCE [LARGE SCALE GENOMIC DNA]</scope>
</reference>
<evidence type="ECO:0000313" key="2">
    <source>
        <dbReference type="Proteomes" id="UP001652660"/>
    </source>
</evidence>
<keyword evidence="2" id="KW-1185">Reference proteome</keyword>
<gene>
    <name evidence="3" type="primary">LOC113692595</name>
</gene>
<protein>
    <submittedName>
        <fullName evidence="3">Uncharacterized protein</fullName>
    </submittedName>
</protein>